<evidence type="ECO:0000313" key="1">
    <source>
        <dbReference type="EMBL" id="MPC76762.1"/>
    </source>
</evidence>
<comment type="caution">
    <text evidence="1">The sequence shown here is derived from an EMBL/GenBank/DDBJ whole genome shotgun (WGS) entry which is preliminary data.</text>
</comment>
<protein>
    <submittedName>
        <fullName evidence="1">Uncharacterized protein</fullName>
    </submittedName>
</protein>
<dbReference type="OrthoDB" id="5593012at2759"/>
<accession>A0A5B7HZC7</accession>
<gene>
    <name evidence="1" type="ORF">E2C01_071191</name>
</gene>
<name>A0A5B7HZC7_PORTR</name>
<reference evidence="1 2" key="1">
    <citation type="submission" date="2019-05" db="EMBL/GenBank/DDBJ databases">
        <title>Another draft genome of Portunus trituberculatus and its Hox gene families provides insights of decapod evolution.</title>
        <authorList>
            <person name="Jeong J.-H."/>
            <person name="Song I."/>
            <person name="Kim S."/>
            <person name="Choi T."/>
            <person name="Kim D."/>
            <person name="Ryu S."/>
            <person name="Kim W."/>
        </authorList>
    </citation>
    <scope>NUCLEOTIDE SEQUENCE [LARGE SCALE GENOMIC DNA]</scope>
    <source>
        <tissue evidence="1">Muscle</tissue>
    </source>
</reference>
<dbReference type="Proteomes" id="UP000324222">
    <property type="component" value="Unassembled WGS sequence"/>
</dbReference>
<sequence>MVPLGLILLNCHQVNHQLQQQFSCYNHCFKNISKEGSCKRPPGLHVAVPVKELTTSILDYFVLRNKEHDKDICRSFDEMSTKLSQVTDVTAEIVELSNYLHICSSQTMTQLLQEIQNATDRLMFLLQVCCYFSSREKDV</sequence>
<organism evidence="1 2">
    <name type="scientific">Portunus trituberculatus</name>
    <name type="common">Swimming crab</name>
    <name type="synonym">Neptunus trituberculatus</name>
    <dbReference type="NCBI Taxonomy" id="210409"/>
    <lineage>
        <taxon>Eukaryota</taxon>
        <taxon>Metazoa</taxon>
        <taxon>Ecdysozoa</taxon>
        <taxon>Arthropoda</taxon>
        <taxon>Crustacea</taxon>
        <taxon>Multicrustacea</taxon>
        <taxon>Malacostraca</taxon>
        <taxon>Eumalacostraca</taxon>
        <taxon>Eucarida</taxon>
        <taxon>Decapoda</taxon>
        <taxon>Pleocyemata</taxon>
        <taxon>Brachyura</taxon>
        <taxon>Eubrachyura</taxon>
        <taxon>Portunoidea</taxon>
        <taxon>Portunidae</taxon>
        <taxon>Portuninae</taxon>
        <taxon>Portunus</taxon>
    </lineage>
</organism>
<dbReference type="EMBL" id="VSRR010044147">
    <property type="protein sequence ID" value="MPC76762.1"/>
    <property type="molecule type" value="Genomic_DNA"/>
</dbReference>
<dbReference type="AlphaFoldDB" id="A0A5B7HZC7"/>
<proteinExistence type="predicted"/>
<evidence type="ECO:0000313" key="2">
    <source>
        <dbReference type="Proteomes" id="UP000324222"/>
    </source>
</evidence>
<keyword evidence="2" id="KW-1185">Reference proteome</keyword>